<sequence length="89" mass="9388">MELLTAVEWRVRLDYTAHVLPCWRLLFQSGAAGGRRSAPCMLRLAAGIRQQALALASSAARSAVCPAAAAAATAVRGSPSRSTKRARIP</sequence>
<accession>A0A2P6V563</accession>
<gene>
    <name evidence="1" type="ORF">C2E20_7189</name>
</gene>
<proteinExistence type="predicted"/>
<dbReference type="EMBL" id="LHPF02000028">
    <property type="protein sequence ID" value="PSC69224.1"/>
    <property type="molecule type" value="Genomic_DNA"/>
</dbReference>
<dbReference type="Proteomes" id="UP000239649">
    <property type="component" value="Unassembled WGS sequence"/>
</dbReference>
<protein>
    <submittedName>
        <fullName evidence="1">Uncharacterized protein</fullName>
    </submittedName>
</protein>
<evidence type="ECO:0000313" key="1">
    <source>
        <dbReference type="EMBL" id="PSC69224.1"/>
    </source>
</evidence>
<keyword evidence="2" id="KW-1185">Reference proteome</keyword>
<dbReference type="AlphaFoldDB" id="A0A2P6V563"/>
<reference evidence="1 2" key="1">
    <citation type="journal article" date="2018" name="Plant J.">
        <title>Genome sequences of Chlorella sorokiniana UTEX 1602 and Micractinium conductrix SAG 241.80: implications to maltose excretion by a green alga.</title>
        <authorList>
            <person name="Arriola M.B."/>
            <person name="Velmurugan N."/>
            <person name="Zhang Y."/>
            <person name="Plunkett M.H."/>
            <person name="Hondzo H."/>
            <person name="Barney B.M."/>
        </authorList>
    </citation>
    <scope>NUCLEOTIDE SEQUENCE [LARGE SCALE GENOMIC DNA]</scope>
    <source>
        <strain evidence="1 2">SAG 241.80</strain>
    </source>
</reference>
<name>A0A2P6V563_9CHLO</name>
<organism evidence="1 2">
    <name type="scientific">Micractinium conductrix</name>
    <dbReference type="NCBI Taxonomy" id="554055"/>
    <lineage>
        <taxon>Eukaryota</taxon>
        <taxon>Viridiplantae</taxon>
        <taxon>Chlorophyta</taxon>
        <taxon>core chlorophytes</taxon>
        <taxon>Trebouxiophyceae</taxon>
        <taxon>Chlorellales</taxon>
        <taxon>Chlorellaceae</taxon>
        <taxon>Chlorella clade</taxon>
        <taxon>Micractinium</taxon>
    </lineage>
</organism>
<evidence type="ECO:0000313" key="2">
    <source>
        <dbReference type="Proteomes" id="UP000239649"/>
    </source>
</evidence>
<dbReference type="OrthoDB" id="517988at2759"/>
<comment type="caution">
    <text evidence="1">The sequence shown here is derived from an EMBL/GenBank/DDBJ whole genome shotgun (WGS) entry which is preliminary data.</text>
</comment>